<protein>
    <recommendedName>
        <fullName evidence="4">RxLR effector protein</fullName>
    </recommendedName>
</protein>
<sequence length="698" mass="78753">MRLYLATLLAAHTALQASGGHASVSTNIDVSTYDVPSYKLRALSNTPKDIPLSRASQTNDEEDEDRVINTGVEKLVGLIRTGASKISEYVNLVPLVAREQPADEILKVFKLEDGMDKALASSNLKGLEDYVAKLNPTNRNDKVSTIRLFSEYYGDDVVAKTLVTAQKEAKTVDMEKTVMRLRNNQLSAWLNSDKSVDDVFKLLKLRQDGYLALASPKLEALDDYMKIFNRVKPDQETLLNVLIKGFGESAFAKMLVHAKDDTRTSELATALQNALLNKWLLSKTQPEIVLKRLRLDKNFMKATTDLNRDTLTRYISMYNTRNPGSQASFIGTLSIHYGDDVVSKALVTASWEVNTKEIAKLLRREQLIDWMNNEKSVDDVFELLKLRDDGYFALTSRKFRVLKDYIKFFNREKAGDETLLKTFTTGFGGESELAKMLLTAKKNLSTEKLATSLQTALFDEWLTSKLQPENVLKKLKLNGGRGDFLSDQNVETLATYISIYNARNPDIRTSLIETLSAHYGDDVVAKTLVIAKYDRATNELATTLQTQLLQTWSKSGKSAEDVFTILKIGPNDFLPMKGQKLQTLYSYLKIYNANNPQDKRSMFMVVRNGFGGDGGLARMVGKVLATSQQKPEAALNYQKELFNQWFNRNIEPSSIYTRFLNVEKASAGGMEKAIVARYKRYYKKRLAQVKVFDDPRRS</sequence>
<comment type="caution">
    <text evidence="2">The sequence shown here is derived from an EMBL/GenBank/DDBJ whole genome shotgun (WGS) entry which is preliminary data.</text>
</comment>
<evidence type="ECO:0000256" key="1">
    <source>
        <dbReference type="SAM" id="SignalP"/>
    </source>
</evidence>
<name>A0A080ZNN2_PHYNI</name>
<dbReference type="OrthoDB" id="99743at2759"/>
<accession>A0A080ZNN2</accession>
<organism evidence="2 3">
    <name type="scientific">Phytophthora nicotianae P1976</name>
    <dbReference type="NCBI Taxonomy" id="1317066"/>
    <lineage>
        <taxon>Eukaryota</taxon>
        <taxon>Sar</taxon>
        <taxon>Stramenopiles</taxon>
        <taxon>Oomycota</taxon>
        <taxon>Peronosporomycetes</taxon>
        <taxon>Peronosporales</taxon>
        <taxon>Peronosporaceae</taxon>
        <taxon>Phytophthora</taxon>
    </lineage>
</organism>
<evidence type="ECO:0000313" key="3">
    <source>
        <dbReference type="Proteomes" id="UP000028582"/>
    </source>
</evidence>
<proteinExistence type="predicted"/>
<dbReference type="Proteomes" id="UP000028582">
    <property type="component" value="Unassembled WGS sequence"/>
</dbReference>
<reference evidence="2 3" key="1">
    <citation type="submission" date="2013-11" db="EMBL/GenBank/DDBJ databases">
        <title>The Genome Sequence of Phytophthora parasitica P1976.</title>
        <authorList>
            <consortium name="The Broad Institute Genomics Platform"/>
            <person name="Russ C."/>
            <person name="Tyler B."/>
            <person name="Panabieres F."/>
            <person name="Shan W."/>
            <person name="Tripathy S."/>
            <person name="Grunwald N."/>
            <person name="Machado M."/>
            <person name="Johnson C.S."/>
            <person name="Walker B."/>
            <person name="Young S."/>
            <person name="Zeng Q."/>
            <person name="Gargeya S."/>
            <person name="Fitzgerald M."/>
            <person name="Haas B."/>
            <person name="Abouelleil A."/>
            <person name="Allen A.W."/>
            <person name="Alvarado L."/>
            <person name="Arachchi H.M."/>
            <person name="Berlin A.M."/>
            <person name="Chapman S.B."/>
            <person name="Gainer-Dewar J."/>
            <person name="Goldberg J."/>
            <person name="Griggs A."/>
            <person name="Gujja S."/>
            <person name="Hansen M."/>
            <person name="Howarth C."/>
            <person name="Imamovic A."/>
            <person name="Ireland A."/>
            <person name="Larimer J."/>
            <person name="McCowan C."/>
            <person name="Murphy C."/>
            <person name="Pearson M."/>
            <person name="Poon T.W."/>
            <person name="Priest M."/>
            <person name="Roberts A."/>
            <person name="Saif S."/>
            <person name="Shea T."/>
            <person name="Sisk P."/>
            <person name="Sykes S."/>
            <person name="Wortman J."/>
            <person name="Nusbaum C."/>
            <person name="Birren B."/>
        </authorList>
    </citation>
    <scope>NUCLEOTIDE SEQUENCE [LARGE SCALE GENOMIC DNA]</scope>
    <source>
        <strain evidence="2 3">P1976</strain>
    </source>
</reference>
<dbReference type="AlphaFoldDB" id="A0A080ZNN2"/>
<feature type="chain" id="PRO_5001753358" description="RxLR effector protein" evidence="1">
    <location>
        <begin position="23"/>
        <end position="698"/>
    </location>
</feature>
<evidence type="ECO:0000313" key="2">
    <source>
        <dbReference type="EMBL" id="ETO68243.1"/>
    </source>
</evidence>
<evidence type="ECO:0008006" key="4">
    <source>
        <dbReference type="Google" id="ProtNLM"/>
    </source>
</evidence>
<dbReference type="EMBL" id="ANJA01002737">
    <property type="protein sequence ID" value="ETO68243.1"/>
    <property type="molecule type" value="Genomic_DNA"/>
</dbReference>
<keyword evidence="1" id="KW-0732">Signal</keyword>
<feature type="signal peptide" evidence="1">
    <location>
        <begin position="1"/>
        <end position="22"/>
    </location>
</feature>
<gene>
    <name evidence="2" type="ORF">F444_14905</name>
</gene>